<organism evidence="5 6">
    <name type="scientific">Desulfobacter postgatei</name>
    <dbReference type="NCBI Taxonomy" id="2293"/>
    <lineage>
        <taxon>Bacteria</taxon>
        <taxon>Pseudomonadati</taxon>
        <taxon>Thermodesulfobacteriota</taxon>
        <taxon>Desulfobacteria</taxon>
        <taxon>Desulfobacterales</taxon>
        <taxon>Desulfobacteraceae</taxon>
        <taxon>Desulfobacter</taxon>
    </lineage>
</organism>
<dbReference type="EMBL" id="PDTI01000020">
    <property type="protein sequence ID" value="PIE63033.1"/>
    <property type="molecule type" value="Genomic_DNA"/>
</dbReference>
<dbReference type="Proteomes" id="UP000231203">
    <property type="component" value="Unassembled WGS sequence"/>
</dbReference>
<feature type="signal peptide" evidence="4">
    <location>
        <begin position="1"/>
        <end position="20"/>
    </location>
</feature>
<evidence type="ECO:0000313" key="6">
    <source>
        <dbReference type="Proteomes" id="UP000231203"/>
    </source>
</evidence>
<keyword evidence="1" id="KW-0677">Repeat</keyword>
<evidence type="ECO:0000256" key="2">
    <source>
        <dbReference type="ARBA" id="ARBA00022803"/>
    </source>
</evidence>
<dbReference type="AlphaFoldDB" id="A0A2G6MSG1"/>
<dbReference type="SUPFAM" id="SSF48452">
    <property type="entry name" value="TPR-like"/>
    <property type="match status" value="1"/>
</dbReference>
<dbReference type="PROSITE" id="PS51257">
    <property type="entry name" value="PROKAR_LIPOPROTEIN"/>
    <property type="match status" value="1"/>
</dbReference>
<dbReference type="InterPro" id="IPR051685">
    <property type="entry name" value="Ycf3/AcsC/BcsC/TPR_MFPF"/>
</dbReference>
<dbReference type="PROSITE" id="PS50005">
    <property type="entry name" value="TPR"/>
    <property type="match status" value="4"/>
</dbReference>
<gene>
    <name evidence="5" type="ORF">CSA25_02245</name>
</gene>
<dbReference type="SMART" id="SM00028">
    <property type="entry name" value="TPR"/>
    <property type="match status" value="6"/>
</dbReference>
<dbReference type="Pfam" id="PF13432">
    <property type="entry name" value="TPR_16"/>
    <property type="match status" value="1"/>
</dbReference>
<comment type="caution">
    <text evidence="5">The sequence shown here is derived from an EMBL/GenBank/DDBJ whole genome shotgun (WGS) entry which is preliminary data.</text>
</comment>
<dbReference type="PANTHER" id="PTHR44943:SF8">
    <property type="entry name" value="TPR REPEAT-CONTAINING PROTEIN MJ0263"/>
    <property type="match status" value="1"/>
</dbReference>
<keyword evidence="4" id="KW-0732">Signal</keyword>
<feature type="repeat" description="TPR" evidence="3">
    <location>
        <begin position="100"/>
        <end position="133"/>
    </location>
</feature>
<dbReference type="Pfam" id="PF14559">
    <property type="entry name" value="TPR_19"/>
    <property type="match status" value="1"/>
</dbReference>
<accession>A0A2G6MSG1</accession>
<evidence type="ECO:0000313" key="5">
    <source>
        <dbReference type="EMBL" id="PIE63033.1"/>
    </source>
</evidence>
<evidence type="ECO:0000256" key="4">
    <source>
        <dbReference type="SAM" id="SignalP"/>
    </source>
</evidence>
<feature type="repeat" description="TPR" evidence="3">
    <location>
        <begin position="32"/>
        <end position="65"/>
    </location>
</feature>
<name>A0A2G6MSG1_9BACT</name>
<feature type="repeat" description="TPR" evidence="3">
    <location>
        <begin position="66"/>
        <end position="99"/>
    </location>
</feature>
<protein>
    <submittedName>
        <fullName evidence="5">Pilus assembly protein PilF</fullName>
    </submittedName>
</protein>
<reference evidence="5 6" key="1">
    <citation type="submission" date="2017-10" db="EMBL/GenBank/DDBJ databases">
        <title>Novel microbial diversity and functional potential in the marine mammal oral microbiome.</title>
        <authorList>
            <person name="Dudek N.K."/>
            <person name="Sun C.L."/>
            <person name="Burstein D."/>
            <person name="Kantor R.S."/>
            <person name="Aliaga Goltsman D.S."/>
            <person name="Bik E.M."/>
            <person name="Thomas B.C."/>
            <person name="Banfield J.F."/>
            <person name="Relman D.A."/>
        </authorList>
    </citation>
    <scope>NUCLEOTIDE SEQUENCE [LARGE SCALE GENOMIC DNA]</scope>
    <source>
        <strain evidence="5">DOLJORAL78_47_202</strain>
    </source>
</reference>
<feature type="chain" id="PRO_5013647228" evidence="4">
    <location>
        <begin position="21"/>
        <end position="252"/>
    </location>
</feature>
<sequence>MKTKLLILVCIYGVMTASCTSTLQTQKQNKIAQAIKKEGDVFQARGNYTVALNKLLEAEKMAPDDPYIQNSLGLAYMGKKRNDMAIQAFNKALALKPDYTEARNNLGAAYLRDEKWDIAINTFNKVLEDITYRTPHYPLANIGWAQLAQHNYPVAQKYFLKALKEVSGFIPAIHGLAQLYIRTGQTDRAMAYLNKNIKKSPGTVIFHADLAQAYEASGRAQQAIKAWQMVTQLASENSNLYHKAEQRLFELQ</sequence>
<dbReference type="InterPro" id="IPR019734">
    <property type="entry name" value="TPR_rpt"/>
</dbReference>
<evidence type="ECO:0000256" key="3">
    <source>
        <dbReference type="PROSITE-ProRule" id="PRU00339"/>
    </source>
</evidence>
<evidence type="ECO:0000256" key="1">
    <source>
        <dbReference type="ARBA" id="ARBA00022737"/>
    </source>
</evidence>
<dbReference type="PANTHER" id="PTHR44943">
    <property type="entry name" value="CELLULOSE SYNTHASE OPERON PROTEIN C"/>
    <property type="match status" value="1"/>
</dbReference>
<feature type="repeat" description="TPR" evidence="3">
    <location>
        <begin position="170"/>
        <end position="203"/>
    </location>
</feature>
<proteinExistence type="predicted"/>
<dbReference type="Gene3D" id="1.25.40.10">
    <property type="entry name" value="Tetratricopeptide repeat domain"/>
    <property type="match status" value="2"/>
</dbReference>
<dbReference type="InterPro" id="IPR011990">
    <property type="entry name" value="TPR-like_helical_dom_sf"/>
</dbReference>
<keyword evidence="2 3" id="KW-0802">TPR repeat</keyword>